<dbReference type="HOGENOM" id="CLU_075053_9_0_10"/>
<gene>
    <name evidence="1" type="ordered locus">Solca_2639</name>
</gene>
<accession>H8KUX3</accession>
<organism evidence="1 2">
    <name type="scientific">Solitalea canadensis (strain ATCC 29591 / DSM 3403 / JCM 21819 / LMG 8368 / NBRC 15130 / NCIMB 12057 / USAM 9D)</name>
    <name type="common">Flexibacter canadensis</name>
    <dbReference type="NCBI Taxonomy" id="929556"/>
    <lineage>
        <taxon>Bacteria</taxon>
        <taxon>Pseudomonadati</taxon>
        <taxon>Bacteroidota</taxon>
        <taxon>Sphingobacteriia</taxon>
        <taxon>Sphingobacteriales</taxon>
        <taxon>Sphingobacteriaceae</taxon>
        <taxon>Solitalea</taxon>
    </lineage>
</organism>
<dbReference type="Proteomes" id="UP000007590">
    <property type="component" value="Chromosome"/>
</dbReference>
<dbReference type="InterPro" id="IPR000595">
    <property type="entry name" value="cNMP-bd_dom"/>
</dbReference>
<dbReference type="STRING" id="929556.Solca_2639"/>
<dbReference type="AlphaFoldDB" id="H8KUX3"/>
<dbReference type="eggNOG" id="COG0664">
    <property type="taxonomic scope" value="Bacteria"/>
</dbReference>
<evidence type="ECO:0000313" key="2">
    <source>
        <dbReference type="Proteomes" id="UP000007590"/>
    </source>
</evidence>
<dbReference type="CDD" id="cd00038">
    <property type="entry name" value="CAP_ED"/>
    <property type="match status" value="1"/>
</dbReference>
<dbReference type="RefSeq" id="WP_014680900.1">
    <property type="nucleotide sequence ID" value="NC_017770.1"/>
</dbReference>
<evidence type="ECO:0000313" key="1">
    <source>
        <dbReference type="EMBL" id="AFD07673.1"/>
    </source>
</evidence>
<dbReference type="Gene3D" id="2.60.120.10">
    <property type="entry name" value="Jelly Rolls"/>
    <property type="match status" value="1"/>
</dbReference>
<protein>
    <submittedName>
        <fullName evidence="1">cAMP-binding protein</fullName>
    </submittedName>
</protein>
<sequence>MGASAFTQHIKKIILSQNITLPDETWNAIAGIWEVVDIKRKTIISEPEQVEKHLYFVVDGVQRVYYFDEHNREATLIFSYPYSFSGVLDSFLLQSPSKYYFETLTNSVLLKTTYNQYNAMVKQFPEFEEFTRRATNYVISGLLERLVELQCFSSEDKFRKLLKRSPHILQYVPQKYLANYLGIDPTNFSKLMNTVKI</sequence>
<dbReference type="InterPro" id="IPR018490">
    <property type="entry name" value="cNMP-bd_dom_sf"/>
</dbReference>
<dbReference type="OrthoDB" id="792939at2"/>
<dbReference type="SUPFAM" id="SSF51206">
    <property type="entry name" value="cAMP-binding domain-like"/>
    <property type="match status" value="1"/>
</dbReference>
<dbReference type="KEGG" id="scn:Solca_2639"/>
<name>H8KUX3_SOLCM</name>
<reference evidence="1" key="1">
    <citation type="submission" date="2012-02" db="EMBL/GenBank/DDBJ databases">
        <title>The complete genome of Solitalea canadensis DSM 3403.</title>
        <authorList>
            <consortium name="US DOE Joint Genome Institute (JGI-PGF)"/>
            <person name="Lucas S."/>
            <person name="Copeland A."/>
            <person name="Lapidus A."/>
            <person name="Glavina del Rio T."/>
            <person name="Dalin E."/>
            <person name="Tice H."/>
            <person name="Bruce D."/>
            <person name="Goodwin L."/>
            <person name="Pitluck S."/>
            <person name="Peters L."/>
            <person name="Ovchinnikova G."/>
            <person name="Lu M."/>
            <person name="Kyrpides N."/>
            <person name="Mavromatis K."/>
            <person name="Ivanova N."/>
            <person name="Brettin T."/>
            <person name="Detter J.C."/>
            <person name="Han C."/>
            <person name="Larimer F."/>
            <person name="Land M."/>
            <person name="Hauser L."/>
            <person name="Markowitz V."/>
            <person name="Cheng J.-F."/>
            <person name="Hugenholtz P."/>
            <person name="Woyke T."/>
            <person name="Wu D."/>
            <person name="Spring S."/>
            <person name="Schroeder M."/>
            <person name="Kopitz M."/>
            <person name="Brambilla E."/>
            <person name="Klenk H.-P."/>
            <person name="Eisen J.A."/>
        </authorList>
    </citation>
    <scope>NUCLEOTIDE SEQUENCE</scope>
    <source>
        <strain evidence="1">DSM 3403</strain>
    </source>
</reference>
<dbReference type="InterPro" id="IPR014710">
    <property type="entry name" value="RmlC-like_jellyroll"/>
</dbReference>
<dbReference type="EMBL" id="CP003349">
    <property type="protein sequence ID" value="AFD07673.1"/>
    <property type="molecule type" value="Genomic_DNA"/>
</dbReference>
<keyword evidence="2" id="KW-1185">Reference proteome</keyword>
<proteinExistence type="predicted"/>